<protein>
    <submittedName>
        <fullName evidence="1">Uncharacterized protein</fullName>
    </submittedName>
</protein>
<proteinExistence type="predicted"/>
<organism evidence="1">
    <name type="scientific">viral metagenome</name>
    <dbReference type="NCBI Taxonomy" id="1070528"/>
    <lineage>
        <taxon>unclassified sequences</taxon>
        <taxon>metagenomes</taxon>
        <taxon>organismal metagenomes</taxon>
    </lineage>
</organism>
<evidence type="ECO:0000313" key="1">
    <source>
        <dbReference type="EMBL" id="QHT77873.1"/>
    </source>
</evidence>
<dbReference type="AlphaFoldDB" id="A0A6C0HCZ4"/>
<sequence length="80" mass="9050">MYAIPLNNRAKTIEKIVVKLNFFNLKIAKSAPNKAPTKLINAIITKMKLIKHHSLPTGPTSKSTNLFIVYCIQRKIIFAK</sequence>
<name>A0A6C0HCZ4_9ZZZZ</name>
<dbReference type="EMBL" id="MN739922">
    <property type="protein sequence ID" value="QHT77873.1"/>
    <property type="molecule type" value="Genomic_DNA"/>
</dbReference>
<accession>A0A6C0HCZ4</accession>
<reference evidence="1" key="1">
    <citation type="journal article" date="2020" name="Nature">
        <title>Giant virus diversity and host interactions through global metagenomics.</title>
        <authorList>
            <person name="Schulz F."/>
            <person name="Roux S."/>
            <person name="Paez-Espino D."/>
            <person name="Jungbluth S."/>
            <person name="Walsh D.A."/>
            <person name="Denef V.J."/>
            <person name="McMahon K.D."/>
            <person name="Konstantinidis K.T."/>
            <person name="Eloe-Fadrosh E.A."/>
            <person name="Kyrpides N.C."/>
            <person name="Woyke T."/>
        </authorList>
    </citation>
    <scope>NUCLEOTIDE SEQUENCE</scope>
    <source>
        <strain evidence="1">GVMAG-M-3300023179-90</strain>
    </source>
</reference>